<feature type="compositionally biased region" description="Basic and acidic residues" evidence="1">
    <location>
        <begin position="50"/>
        <end position="59"/>
    </location>
</feature>
<reference evidence="2" key="1">
    <citation type="submission" date="2017-07" db="EMBL/GenBank/DDBJ databases">
        <authorList>
            <person name="Mikheyev A."/>
            <person name="Grau M."/>
        </authorList>
    </citation>
    <scope>NUCLEOTIDE SEQUENCE</scope>
    <source>
        <tissue evidence="2">Venom_gland</tissue>
    </source>
</reference>
<reference evidence="2" key="2">
    <citation type="submission" date="2017-11" db="EMBL/GenBank/DDBJ databases">
        <title>Coralsnake Venomics: Analyses of Venom Gland Transcriptomes and Proteomes of Six Brazilian Taxa.</title>
        <authorList>
            <person name="Aird S.D."/>
            <person name="Jorge da Silva N."/>
            <person name="Qiu L."/>
            <person name="Villar-Briones A."/>
            <person name="Aparecida-Saddi V."/>
            <person name="Campos-Telles M.P."/>
            <person name="Grau M."/>
            <person name="Mikheyev A.S."/>
        </authorList>
    </citation>
    <scope>NUCLEOTIDE SEQUENCE</scope>
    <source>
        <tissue evidence="2">Venom_gland</tissue>
    </source>
</reference>
<feature type="region of interest" description="Disordered" evidence="1">
    <location>
        <begin position="50"/>
        <end position="109"/>
    </location>
</feature>
<feature type="compositionally biased region" description="Polar residues" evidence="1">
    <location>
        <begin position="87"/>
        <end position="98"/>
    </location>
</feature>
<evidence type="ECO:0000313" key="2">
    <source>
        <dbReference type="EMBL" id="LAB13279.1"/>
    </source>
</evidence>
<organism evidence="2">
    <name type="scientific">Micrurus paraensis</name>
    <dbReference type="NCBI Taxonomy" id="1970185"/>
    <lineage>
        <taxon>Eukaryota</taxon>
        <taxon>Metazoa</taxon>
        <taxon>Chordata</taxon>
        <taxon>Craniata</taxon>
        <taxon>Vertebrata</taxon>
        <taxon>Euteleostomi</taxon>
        <taxon>Lepidosauria</taxon>
        <taxon>Squamata</taxon>
        <taxon>Bifurcata</taxon>
        <taxon>Unidentata</taxon>
        <taxon>Episquamata</taxon>
        <taxon>Toxicofera</taxon>
        <taxon>Serpentes</taxon>
        <taxon>Colubroidea</taxon>
        <taxon>Elapidae</taxon>
        <taxon>Elapinae</taxon>
        <taxon>Micrurus</taxon>
    </lineage>
</organism>
<sequence length="109" mass="11984">MRKDGDSWDGFPESLGSPHGYNWLCKSVFWTTVGASPGLPRKEQKLRIKLKSEGKDQRTSPKVAADSEFPTENSLGRIPPPSFHAHMSTTAGRPSCAQSGPKKDRTSKK</sequence>
<name>A0A2D4KX40_9SAUR</name>
<accession>A0A2D4KX40</accession>
<proteinExistence type="predicted"/>
<dbReference type="EMBL" id="IACL01098610">
    <property type="protein sequence ID" value="LAB13279.1"/>
    <property type="molecule type" value="Transcribed_RNA"/>
</dbReference>
<dbReference type="AlphaFoldDB" id="A0A2D4KX40"/>
<protein>
    <submittedName>
        <fullName evidence="2">Uncharacterized protein</fullName>
    </submittedName>
</protein>
<evidence type="ECO:0000256" key="1">
    <source>
        <dbReference type="SAM" id="MobiDB-lite"/>
    </source>
</evidence>